<dbReference type="AlphaFoldDB" id="A0A6M4A6F3"/>
<dbReference type="Gene3D" id="3.30.565.10">
    <property type="entry name" value="Histidine kinase-like ATPase, C-terminal domain"/>
    <property type="match status" value="1"/>
</dbReference>
<accession>A0A6M4A6F3</accession>
<dbReference type="Pfam" id="PF02518">
    <property type="entry name" value="HATPase_c"/>
    <property type="match status" value="1"/>
</dbReference>
<dbReference type="InterPro" id="IPR011495">
    <property type="entry name" value="Sig_transdc_His_kin_sub2_dim/P"/>
</dbReference>
<keyword evidence="2" id="KW-0418">Kinase</keyword>
<dbReference type="Proteomes" id="UP000274350">
    <property type="component" value="Chromosome"/>
</dbReference>
<organism evidence="2 3">
    <name type="scientific">Undibacterium piscinae</name>
    <dbReference type="NCBI Taxonomy" id="2495591"/>
    <lineage>
        <taxon>Bacteria</taxon>
        <taxon>Pseudomonadati</taxon>
        <taxon>Pseudomonadota</taxon>
        <taxon>Betaproteobacteria</taxon>
        <taxon>Burkholderiales</taxon>
        <taxon>Oxalobacteraceae</taxon>
        <taxon>Undibacterium</taxon>
    </lineage>
</organism>
<dbReference type="PANTHER" id="PTHR43065">
    <property type="entry name" value="SENSOR HISTIDINE KINASE"/>
    <property type="match status" value="1"/>
</dbReference>
<name>A0A6M4A6F3_9BURK</name>
<dbReference type="SMART" id="SM00387">
    <property type="entry name" value="HATPase_c"/>
    <property type="match status" value="1"/>
</dbReference>
<evidence type="ECO:0000259" key="1">
    <source>
        <dbReference type="SMART" id="SM00387"/>
    </source>
</evidence>
<dbReference type="PANTHER" id="PTHR43065:SF23">
    <property type="entry name" value="SENSOR HISTIDINE KINASE PDTAS"/>
    <property type="match status" value="1"/>
</dbReference>
<dbReference type="EMBL" id="CP051152">
    <property type="protein sequence ID" value="QJQ06743.1"/>
    <property type="molecule type" value="Genomic_DNA"/>
</dbReference>
<dbReference type="KEGG" id="upi:EJG51_013825"/>
<keyword evidence="2" id="KW-0808">Transferase</keyword>
<evidence type="ECO:0000313" key="2">
    <source>
        <dbReference type="EMBL" id="QJQ06743.1"/>
    </source>
</evidence>
<dbReference type="InterPro" id="IPR036890">
    <property type="entry name" value="HATPase_C_sf"/>
</dbReference>
<evidence type="ECO:0000313" key="3">
    <source>
        <dbReference type="Proteomes" id="UP000274350"/>
    </source>
</evidence>
<protein>
    <submittedName>
        <fullName evidence="2">Sensor histidine kinase</fullName>
    </submittedName>
</protein>
<dbReference type="SUPFAM" id="SSF55874">
    <property type="entry name" value="ATPase domain of HSP90 chaperone/DNA topoisomerase II/histidine kinase"/>
    <property type="match status" value="1"/>
</dbReference>
<dbReference type="GO" id="GO:0016301">
    <property type="term" value="F:kinase activity"/>
    <property type="evidence" value="ECO:0007669"/>
    <property type="project" value="UniProtKB-KW"/>
</dbReference>
<dbReference type="Pfam" id="PF07568">
    <property type="entry name" value="HisKA_2"/>
    <property type="match status" value="1"/>
</dbReference>
<keyword evidence="3" id="KW-1185">Reference proteome</keyword>
<feature type="domain" description="Histidine kinase/HSP90-like ATPase" evidence="1">
    <location>
        <begin position="55"/>
        <end position="154"/>
    </location>
</feature>
<dbReference type="InterPro" id="IPR003594">
    <property type="entry name" value="HATPase_dom"/>
</dbReference>
<proteinExistence type="predicted"/>
<reference evidence="2 3" key="1">
    <citation type="journal article" date="2019" name="Int. J. Syst. Evol. Microbiol.">
        <title>Undibacterium piscinae sp. nov., isolated from Korean shiner intestine.</title>
        <authorList>
            <person name="Lee S.Y."/>
            <person name="Kang W."/>
            <person name="Kim P.S."/>
            <person name="Kim H.S."/>
            <person name="Sung H."/>
            <person name="Shin N.R."/>
            <person name="Whon T.W."/>
            <person name="Yun J.H."/>
            <person name="Lee J.Y."/>
            <person name="Lee J.Y."/>
            <person name="Jung M.J."/>
            <person name="Jeong Y.S."/>
            <person name="Tak E.J."/>
            <person name="Han J.E."/>
            <person name="Hyun D.W."/>
            <person name="Kang M.S."/>
            <person name="Lee K.E."/>
            <person name="Lee B.H."/>
            <person name="Bae J.W."/>
        </authorList>
    </citation>
    <scope>NUCLEOTIDE SEQUENCE [LARGE SCALE GENOMIC DNA]</scope>
    <source>
        <strain evidence="2 3">S11R28</strain>
    </source>
</reference>
<gene>
    <name evidence="2" type="ORF">EJG51_013825</name>
</gene>
<sequence length="161" mass="17125">MALLHESLYRSGVFTSVDLSTYLKELCTQAFRTLSAQNGLVRLQLDLTAVHVSMDQATPCGLLVNELVSNSLKHAFPDGHSGTISISLHGIANSKQVLLTVSDDGIGFSDDFEIKRTQSLGLQLVGDLARQLKGKLTIESGSGTIFSVSFTPDQAKSAGSA</sequence>